<accession>A0A4U1FSX1</accession>
<dbReference type="EMBL" id="RWIC01000007">
    <property type="protein sequence ID" value="TKC53333.1"/>
    <property type="molecule type" value="Genomic_DNA"/>
</dbReference>
<name>A0A4U1FSX1_MONMO</name>
<protein>
    <submittedName>
        <fullName evidence="2">Uncharacterized protein</fullName>
    </submittedName>
</protein>
<reference evidence="3" key="1">
    <citation type="journal article" date="2019" name="IScience">
        <title>Narwhal Genome Reveals Long-Term Low Genetic Diversity despite Current Large Abundance Size.</title>
        <authorList>
            <person name="Westbury M.V."/>
            <person name="Petersen B."/>
            <person name="Garde E."/>
            <person name="Heide-Jorgensen M.P."/>
            <person name="Lorenzen E.D."/>
        </authorList>
    </citation>
    <scope>NUCLEOTIDE SEQUENCE [LARGE SCALE GENOMIC DNA]</scope>
</reference>
<dbReference type="Proteomes" id="UP000308365">
    <property type="component" value="Unassembled WGS sequence"/>
</dbReference>
<evidence type="ECO:0000313" key="2">
    <source>
        <dbReference type="EMBL" id="TKC53333.1"/>
    </source>
</evidence>
<evidence type="ECO:0000313" key="3">
    <source>
        <dbReference type="Proteomes" id="UP000308365"/>
    </source>
</evidence>
<proteinExistence type="predicted"/>
<comment type="caution">
    <text evidence="2">The sequence shown here is derived from an EMBL/GenBank/DDBJ whole genome shotgun (WGS) entry which is preliminary data.</text>
</comment>
<organism evidence="2 3">
    <name type="scientific">Monodon monoceros</name>
    <name type="common">Narwhal</name>
    <name type="synonym">Ceratodon monodon</name>
    <dbReference type="NCBI Taxonomy" id="40151"/>
    <lineage>
        <taxon>Eukaryota</taxon>
        <taxon>Metazoa</taxon>
        <taxon>Chordata</taxon>
        <taxon>Craniata</taxon>
        <taxon>Vertebrata</taxon>
        <taxon>Euteleostomi</taxon>
        <taxon>Mammalia</taxon>
        <taxon>Eutheria</taxon>
        <taxon>Laurasiatheria</taxon>
        <taxon>Artiodactyla</taxon>
        <taxon>Whippomorpha</taxon>
        <taxon>Cetacea</taxon>
        <taxon>Odontoceti</taxon>
        <taxon>Monodontidae</taxon>
        <taxon>Monodon</taxon>
    </lineage>
</organism>
<evidence type="ECO:0000256" key="1">
    <source>
        <dbReference type="SAM" id="MobiDB-lite"/>
    </source>
</evidence>
<gene>
    <name evidence="2" type="ORF">EI555_017915</name>
</gene>
<feature type="compositionally biased region" description="Basic residues" evidence="1">
    <location>
        <begin position="14"/>
        <end position="35"/>
    </location>
</feature>
<dbReference type="AlphaFoldDB" id="A0A4U1FSX1"/>
<sequence>MGRQRRGKQDPRPRARGGYRATRRLGPPPRRRRASKTMELTPSRGEKEKEDEPPPPPRSGRVGDRAAPPISRGNERLPAPLNCQVLVLSGVGSRVQRVSALSPRPHTDRQPPLHAPRSALGLRLGTRRRRCQQPAPSWSRPADPRTRRPGCRAKGPAPATTHGACRRPYLLEKGPPEPRPRGSAPGRPARVRGARVPSARGCGALGAGAVRAARPAGPVTTALRPVGGAGVAGGRLLPTLSRAEAAPLSPLPAPSVLPFGLSRLSLGCECKNEAHSANFSVRTFQEARQQEGKGVARTRVPCAVAQSRDLARASPLGSPIETKATSGTVAVVTRGDE</sequence>
<feature type="region of interest" description="Disordered" evidence="1">
    <location>
        <begin position="99"/>
        <end position="195"/>
    </location>
</feature>
<feature type="region of interest" description="Disordered" evidence="1">
    <location>
        <begin position="1"/>
        <end position="79"/>
    </location>
</feature>